<keyword evidence="2 3" id="KW-0833">Ubl conjugation pathway</keyword>
<dbReference type="GO" id="GO:0004842">
    <property type="term" value="F:ubiquitin-protein transferase activity"/>
    <property type="evidence" value="ECO:0007669"/>
    <property type="project" value="InterPro"/>
</dbReference>
<dbReference type="InterPro" id="IPR029071">
    <property type="entry name" value="Ubiquitin-like_domsf"/>
</dbReference>
<dbReference type="SMART" id="SM00119">
    <property type="entry name" value="HECTc"/>
    <property type="match status" value="1"/>
</dbReference>
<keyword evidence="8" id="KW-1185">Reference proteome</keyword>
<evidence type="ECO:0000256" key="4">
    <source>
        <dbReference type="SAM" id="MobiDB-lite"/>
    </source>
</evidence>
<dbReference type="Pfam" id="PF00632">
    <property type="entry name" value="HECT"/>
    <property type="match status" value="1"/>
</dbReference>
<dbReference type="GeneTree" id="ENSGT00950000182865"/>
<dbReference type="SUPFAM" id="SSF54236">
    <property type="entry name" value="Ubiquitin-like"/>
    <property type="match status" value="1"/>
</dbReference>
<evidence type="ECO:0000256" key="3">
    <source>
        <dbReference type="PROSITE-ProRule" id="PRU00104"/>
    </source>
</evidence>
<feature type="active site" description="Glycyl thioester intermediate" evidence="3">
    <location>
        <position position="875"/>
    </location>
</feature>
<reference evidence="7" key="2">
    <citation type="submission" date="2025-09" db="UniProtKB">
        <authorList>
            <consortium name="Ensembl"/>
        </authorList>
    </citation>
    <scope>IDENTIFICATION</scope>
</reference>
<dbReference type="Gene3D" id="3.90.1750.10">
    <property type="entry name" value="Hect, E3 ligase catalytic domains"/>
    <property type="match status" value="1"/>
</dbReference>
<feature type="domain" description="HECT" evidence="6">
    <location>
        <begin position="572"/>
        <end position="907"/>
    </location>
</feature>
<dbReference type="Proteomes" id="UP001108240">
    <property type="component" value="Unplaced"/>
</dbReference>
<dbReference type="PANTHER" id="PTHR23322">
    <property type="entry name" value="FAS-ASSOCIATED PROTEIN"/>
    <property type="match status" value="1"/>
</dbReference>
<evidence type="ECO:0000259" key="5">
    <source>
        <dbReference type="PROSITE" id="PS50033"/>
    </source>
</evidence>
<dbReference type="GO" id="GO:0043130">
    <property type="term" value="F:ubiquitin binding"/>
    <property type="evidence" value="ECO:0007669"/>
    <property type="project" value="TreeGrafter"/>
</dbReference>
<name>A0A9J8D2E2_CYPCA</name>
<accession>A0A9J8D2E2</accession>
<dbReference type="InterPro" id="IPR050730">
    <property type="entry name" value="UBX_domain-protein"/>
</dbReference>
<feature type="domain" description="UBX" evidence="5">
    <location>
        <begin position="388"/>
        <end position="464"/>
    </location>
</feature>
<dbReference type="Ensembl" id="ENSCCRT00000122704.1">
    <property type="protein sequence ID" value="ENSCCRP00000171505.1"/>
    <property type="gene ID" value="ENSCCRG00000015008.2"/>
</dbReference>
<dbReference type="SUPFAM" id="SSF56204">
    <property type="entry name" value="Hect, E3 ligase catalytic domain"/>
    <property type="match status" value="1"/>
</dbReference>
<reference evidence="7" key="1">
    <citation type="submission" date="2025-08" db="UniProtKB">
        <authorList>
            <consortium name="Ensembl"/>
        </authorList>
    </citation>
    <scope>IDENTIFICATION</scope>
</reference>
<dbReference type="PROSITE" id="PS50237">
    <property type="entry name" value="HECT"/>
    <property type="match status" value="1"/>
</dbReference>
<proteinExistence type="predicted"/>
<dbReference type="InterPro" id="IPR001012">
    <property type="entry name" value="UBX_dom"/>
</dbReference>
<dbReference type="Gene3D" id="3.30.2410.10">
    <property type="entry name" value="Hect, E3 ligase catalytic domain"/>
    <property type="match status" value="1"/>
</dbReference>
<organism evidence="7 8">
    <name type="scientific">Cyprinus carpio carpio</name>
    <dbReference type="NCBI Taxonomy" id="630221"/>
    <lineage>
        <taxon>Eukaryota</taxon>
        <taxon>Metazoa</taxon>
        <taxon>Chordata</taxon>
        <taxon>Craniata</taxon>
        <taxon>Vertebrata</taxon>
        <taxon>Euteleostomi</taxon>
        <taxon>Actinopterygii</taxon>
        <taxon>Neopterygii</taxon>
        <taxon>Teleostei</taxon>
        <taxon>Ostariophysi</taxon>
        <taxon>Cypriniformes</taxon>
        <taxon>Cyprinidae</taxon>
        <taxon>Cyprininae</taxon>
        <taxon>Cyprinus</taxon>
    </lineage>
</organism>
<evidence type="ECO:0000313" key="7">
    <source>
        <dbReference type="Ensembl" id="ENSCCRP00000171505.1"/>
    </source>
</evidence>
<evidence type="ECO:0000256" key="1">
    <source>
        <dbReference type="ARBA" id="ARBA00022679"/>
    </source>
</evidence>
<dbReference type="AlphaFoldDB" id="A0A9J8D2E2"/>
<evidence type="ECO:0000313" key="8">
    <source>
        <dbReference type="Proteomes" id="UP001108240"/>
    </source>
</evidence>
<evidence type="ECO:0000259" key="6">
    <source>
        <dbReference type="PROSITE" id="PS50237"/>
    </source>
</evidence>
<evidence type="ECO:0000256" key="2">
    <source>
        <dbReference type="ARBA" id="ARBA00022786"/>
    </source>
</evidence>
<dbReference type="Gene3D" id="3.10.20.90">
    <property type="entry name" value="Phosphatidylinositol 3-kinase Catalytic Subunit, Chain A, domain 1"/>
    <property type="match status" value="1"/>
</dbReference>
<feature type="region of interest" description="Disordered" evidence="4">
    <location>
        <begin position="219"/>
        <end position="238"/>
    </location>
</feature>
<dbReference type="PROSITE" id="PS50033">
    <property type="entry name" value="UBX"/>
    <property type="match status" value="1"/>
</dbReference>
<sequence length="907" mass="102974">MVLLSLRGVPFGTASLQELIGLLSAFIQVLRDQASNQERLSGYQVPFIHDGKGPPSYDITRAQLELLVGSGFTSRQIAEILGVSQSTVRRRLRLREFRNETNPRPPRRRRRRPNPAARTIRVRLGFIEEGTNRPVARESQGIVNLYVPLDQTEEEFVSEIRRVFPMLGDRTFELCRMDAHHNIIILNLPGITPRDIKECLELNRSAVYVRIKGEDQPTFSVHNQAPSPVTPNSSPFTRPRLSDSLLPDNSHVPPTEERHVYLSPGRIPLSTAQQIRNSSSRLSSQVHNDVSCEDSDCVFVEETRLAEARGQNPEVPSFEQRVETVEQTRTLRRSQDIEYLEALNRDQQRDQERATQRLSLECSEEAAQLMEERRLNALLERRSRLCPEPLDGFRIQLKYCDGSMKSRRFLPTQSLQNLMDYAGNDDSASEIFWLSMPSAGTRLSSTMTGTLEEHNFTTPCTLFVQWLEGEEVEFTSTRFRLCSLKITEIIHCLNYIQQIRFNSPNPESNIDEWPEEDLIGQIDSSVNTKQRAIEILTELTNKINLEDRHTSNMINACRDDIYGSAKRAFTRRLFDPYKPLGVVFMDLGNNAEGAVDDGGPTREFCCLLMKDIQNRCLFEGPDHSKLLALDSHAISKGDYKLLGKMISICLIHGGVAPHFFAPRLFSLVVGEATEDVDLTEIVDEVFRSQLQKIQDAITIEETREALEEASNSLSLLGSLNIQCRTLEDREIVVQCAAKFYLEGRLNAAMEQFVDGLGCLGLHAAIKANPKHIRYLFLAKEDPLTAQDLIDVFSPHFAEEGSNHRRSEIRTYAWFRDFLLDVEGGEMQVDQSKCLTLQEVLAFASGLEELPPLGFKNQPIIEFIHTDRKFPEANTCDVVLRLPVHRSYEEFSNHMCSGILQATEFGMA</sequence>
<dbReference type="InterPro" id="IPR035983">
    <property type="entry name" value="Hect_E3_ubiquitin_ligase"/>
</dbReference>
<keyword evidence="1" id="KW-0808">Transferase</keyword>
<feature type="compositionally biased region" description="Polar residues" evidence="4">
    <location>
        <begin position="219"/>
        <end position="236"/>
    </location>
</feature>
<evidence type="ECO:0008006" key="9">
    <source>
        <dbReference type="Google" id="ProtNLM"/>
    </source>
</evidence>
<dbReference type="InterPro" id="IPR000569">
    <property type="entry name" value="HECT_dom"/>
</dbReference>
<protein>
    <recommendedName>
        <fullName evidence="9">HECT domain-containing protein</fullName>
    </recommendedName>
</protein>